<name>A0A0E0C9J7_9ORYZ</name>
<feature type="region of interest" description="Disordered" evidence="6">
    <location>
        <begin position="219"/>
        <end position="255"/>
    </location>
</feature>
<dbReference type="PANTHER" id="PTHR31282">
    <property type="entry name" value="WRKY TRANSCRIPTION FACTOR 21-RELATED"/>
    <property type="match status" value="1"/>
</dbReference>
<dbReference type="eggNOG" id="ENOG502R3C5">
    <property type="taxonomic scope" value="Eukaryota"/>
</dbReference>
<organism evidence="8">
    <name type="scientific">Oryza meridionalis</name>
    <dbReference type="NCBI Taxonomy" id="40149"/>
    <lineage>
        <taxon>Eukaryota</taxon>
        <taxon>Viridiplantae</taxon>
        <taxon>Streptophyta</taxon>
        <taxon>Embryophyta</taxon>
        <taxon>Tracheophyta</taxon>
        <taxon>Spermatophyta</taxon>
        <taxon>Magnoliopsida</taxon>
        <taxon>Liliopsida</taxon>
        <taxon>Poales</taxon>
        <taxon>Poaceae</taxon>
        <taxon>BOP clade</taxon>
        <taxon>Oryzoideae</taxon>
        <taxon>Oryzeae</taxon>
        <taxon>Oryzinae</taxon>
        <taxon>Oryza</taxon>
    </lineage>
</organism>
<dbReference type="InterPro" id="IPR003657">
    <property type="entry name" value="WRKY_dom"/>
</dbReference>
<evidence type="ECO:0000313" key="8">
    <source>
        <dbReference type="EnsemblPlants" id="OMERI01G32500.1"/>
    </source>
</evidence>
<feature type="region of interest" description="Disordered" evidence="6">
    <location>
        <begin position="1"/>
        <end position="35"/>
    </location>
</feature>
<dbReference type="GO" id="GO:0003700">
    <property type="term" value="F:DNA-binding transcription factor activity"/>
    <property type="evidence" value="ECO:0007669"/>
    <property type="project" value="InterPro"/>
</dbReference>
<feature type="compositionally biased region" description="Low complexity" evidence="6">
    <location>
        <begin position="1"/>
        <end position="11"/>
    </location>
</feature>
<keyword evidence="4" id="KW-0804">Transcription</keyword>
<dbReference type="Proteomes" id="UP000008021">
    <property type="component" value="Chromosome 1"/>
</dbReference>
<dbReference type="InterPro" id="IPR036576">
    <property type="entry name" value="WRKY_dom_sf"/>
</dbReference>
<feature type="region of interest" description="Disordered" evidence="6">
    <location>
        <begin position="94"/>
        <end position="137"/>
    </location>
</feature>
<keyword evidence="5" id="KW-0539">Nucleus</keyword>
<feature type="domain" description="WRKY" evidence="7">
    <location>
        <begin position="146"/>
        <end position="208"/>
    </location>
</feature>
<dbReference type="GO" id="GO:0043565">
    <property type="term" value="F:sequence-specific DNA binding"/>
    <property type="evidence" value="ECO:0007669"/>
    <property type="project" value="InterPro"/>
</dbReference>
<feature type="compositionally biased region" description="Pro residues" evidence="6">
    <location>
        <begin position="98"/>
        <end position="110"/>
    </location>
</feature>
<reference evidence="8" key="2">
    <citation type="submission" date="2018-05" db="EMBL/GenBank/DDBJ databases">
        <title>OmerRS3 (Oryza meridionalis Reference Sequence Version 3).</title>
        <authorList>
            <person name="Zhang J."/>
            <person name="Kudrna D."/>
            <person name="Lee S."/>
            <person name="Talag J."/>
            <person name="Welchert J."/>
            <person name="Wing R.A."/>
        </authorList>
    </citation>
    <scope>NUCLEOTIDE SEQUENCE [LARGE SCALE GENOMIC DNA]</scope>
    <source>
        <strain evidence="8">cv. OR44</strain>
    </source>
</reference>
<evidence type="ECO:0000256" key="5">
    <source>
        <dbReference type="ARBA" id="ARBA00023242"/>
    </source>
</evidence>
<dbReference type="InterPro" id="IPR044810">
    <property type="entry name" value="WRKY_plant"/>
</dbReference>
<dbReference type="EnsemblPlants" id="OMERI01G32500.1">
    <property type="protein sequence ID" value="OMERI01G32500.1"/>
    <property type="gene ID" value="OMERI01G32500"/>
</dbReference>
<feature type="compositionally biased region" description="Gly residues" evidence="6">
    <location>
        <begin position="12"/>
        <end position="34"/>
    </location>
</feature>
<evidence type="ECO:0000256" key="2">
    <source>
        <dbReference type="ARBA" id="ARBA00023015"/>
    </source>
</evidence>
<dbReference type="Gramene" id="OMERI01G32500.1">
    <property type="protein sequence ID" value="OMERI01G32500.1"/>
    <property type="gene ID" value="OMERI01G32500"/>
</dbReference>
<dbReference type="PROSITE" id="PS50811">
    <property type="entry name" value="WRKY"/>
    <property type="match status" value="1"/>
</dbReference>
<feature type="compositionally biased region" description="Low complexity" evidence="6">
    <location>
        <begin position="111"/>
        <end position="120"/>
    </location>
</feature>
<evidence type="ECO:0000313" key="9">
    <source>
        <dbReference type="Proteomes" id="UP000008021"/>
    </source>
</evidence>
<keyword evidence="9" id="KW-1185">Reference proteome</keyword>
<evidence type="ECO:0000256" key="1">
    <source>
        <dbReference type="ARBA" id="ARBA00004123"/>
    </source>
</evidence>
<protein>
    <recommendedName>
        <fullName evidence="7">WRKY domain-containing protein</fullName>
    </recommendedName>
</protein>
<sequence>MQAQSRLAAAASGGGGGGSGISGSGGISRLGGGAGEEHEAVVRELTRGHELTARLRAEALRALRGQGQAEATATFILGEVSRAFTVCLSIMANTSPSASPPRPDETPPPADSAAVSVGAVAPPPPPRAGREDNVPRKRLLTASPYDDGYQWRKYGQKKINNTNFPRNYYRCSYHRERRCPAQKHVQQRDGDDVPALHVVVYTHEHTCLQGAPAELPDAATNGGAAPASPDYFPAGGETPSSLRRFRAGGGGGGQPQFVDHRAAMEERERQVLVSSLARVLQGRQCYDDDDDTDVASLGAVHARAPAAAAPVAASSSSSGPVDAAGEELDVMDYDMTDALFWGPFGTDSNSYDGKPDVDTLF</sequence>
<keyword evidence="3" id="KW-0238">DNA-binding</keyword>
<dbReference type="SUPFAM" id="SSF118290">
    <property type="entry name" value="WRKY DNA-binding domain"/>
    <property type="match status" value="1"/>
</dbReference>
<dbReference type="SMART" id="SM00774">
    <property type="entry name" value="WRKY"/>
    <property type="match status" value="1"/>
</dbReference>
<evidence type="ECO:0000256" key="3">
    <source>
        <dbReference type="ARBA" id="ARBA00023125"/>
    </source>
</evidence>
<evidence type="ECO:0000259" key="7">
    <source>
        <dbReference type="PROSITE" id="PS50811"/>
    </source>
</evidence>
<evidence type="ECO:0000256" key="6">
    <source>
        <dbReference type="SAM" id="MobiDB-lite"/>
    </source>
</evidence>
<dbReference type="AlphaFoldDB" id="A0A0E0C9J7"/>
<keyword evidence="2" id="KW-0805">Transcription regulation</keyword>
<comment type="subcellular location">
    <subcellularLocation>
        <location evidence="1">Nucleus</location>
    </subcellularLocation>
</comment>
<dbReference type="STRING" id="40149.A0A0E0C9J7"/>
<dbReference type="Pfam" id="PF03106">
    <property type="entry name" value="WRKY"/>
    <property type="match status" value="1"/>
</dbReference>
<reference evidence="8" key="1">
    <citation type="submission" date="2015-04" db="UniProtKB">
        <authorList>
            <consortium name="EnsemblPlants"/>
        </authorList>
    </citation>
    <scope>IDENTIFICATION</scope>
</reference>
<dbReference type="HOGENOM" id="CLU_835136_0_0_1"/>
<proteinExistence type="predicted"/>
<dbReference type="GO" id="GO:0005634">
    <property type="term" value="C:nucleus"/>
    <property type="evidence" value="ECO:0007669"/>
    <property type="project" value="UniProtKB-SubCell"/>
</dbReference>
<accession>A0A0E0C9J7</accession>
<evidence type="ECO:0000256" key="4">
    <source>
        <dbReference type="ARBA" id="ARBA00023163"/>
    </source>
</evidence>
<dbReference type="Gene3D" id="2.20.25.80">
    <property type="entry name" value="WRKY domain"/>
    <property type="match status" value="1"/>
</dbReference>